<evidence type="ECO:0000256" key="12">
    <source>
        <dbReference type="SAM" id="Phobius"/>
    </source>
</evidence>
<dbReference type="GO" id="GO:0006508">
    <property type="term" value="P:proteolysis"/>
    <property type="evidence" value="ECO:0007669"/>
    <property type="project" value="UniProtKB-KW"/>
</dbReference>
<evidence type="ECO:0000259" key="13">
    <source>
        <dbReference type="Pfam" id="PF02163"/>
    </source>
</evidence>
<evidence type="ECO:0000256" key="6">
    <source>
        <dbReference type="ARBA" id="ARBA00022723"/>
    </source>
</evidence>
<dbReference type="OrthoDB" id="166377at2"/>
<keyword evidence="7" id="KW-0378">Hydrolase</keyword>
<evidence type="ECO:0000256" key="9">
    <source>
        <dbReference type="ARBA" id="ARBA00022989"/>
    </source>
</evidence>
<dbReference type="Proteomes" id="UP000309673">
    <property type="component" value="Unassembled WGS sequence"/>
</dbReference>
<dbReference type="PANTHER" id="PTHR39188:SF3">
    <property type="entry name" value="STAGE IV SPORULATION PROTEIN FB"/>
    <property type="match status" value="1"/>
</dbReference>
<dbReference type="GO" id="GO:0046872">
    <property type="term" value="F:metal ion binding"/>
    <property type="evidence" value="ECO:0007669"/>
    <property type="project" value="UniProtKB-KW"/>
</dbReference>
<evidence type="ECO:0000256" key="8">
    <source>
        <dbReference type="ARBA" id="ARBA00022833"/>
    </source>
</evidence>
<comment type="subcellular location">
    <subcellularLocation>
        <location evidence="2">Membrane</location>
        <topology evidence="2">Multi-pass membrane protein</topology>
    </subcellularLocation>
</comment>
<protein>
    <submittedName>
        <fullName evidence="14">Zn-dependent protease</fullName>
    </submittedName>
</protein>
<gene>
    <name evidence="14" type="ORF">E5161_13615</name>
</gene>
<keyword evidence="4 14" id="KW-0645">Protease</keyword>
<feature type="transmembrane region" description="Helical" evidence="12">
    <location>
        <begin position="7"/>
        <end position="25"/>
    </location>
</feature>
<dbReference type="CDD" id="cd06161">
    <property type="entry name" value="S2P-M50_SpoIVFB"/>
    <property type="match status" value="1"/>
</dbReference>
<keyword evidence="10" id="KW-0482">Metalloprotease</keyword>
<keyword evidence="5 12" id="KW-0812">Transmembrane</keyword>
<sequence length="291" mass="32637">MIRWRGIAFHFHPLFVLVMLASVAAGRFAELAVLFLIVLIHELGHVAAALHFGWTVKEVKLLPFGGVAEVEEAGALPVKEEMWVALAGPMQNVWMAAAGWLLGQAGWIEVGWADQFVRANLLICLFNLLPILPLDGGKLLQAWISLHIPFHRTLVWCATMSIAFSAAVVGYALWPLTEGGLLELNLLVVGLFLFFSNWMHRRNVPFLFLRFLVHRVRRSERHFDKGALARPIVIGDDRPAVSVIRLFMKEGYHLVYVMKKGKIVKVLPEGTIIDGFLGRLNSGHADARFFM</sequence>
<feature type="transmembrane region" description="Helical" evidence="12">
    <location>
        <begin position="31"/>
        <end position="54"/>
    </location>
</feature>
<feature type="domain" description="Peptidase M50" evidence="13">
    <location>
        <begin position="31"/>
        <end position="103"/>
    </location>
</feature>
<organism evidence="14 15">
    <name type="scientific">Cohnella pontilimi</name>
    <dbReference type="NCBI Taxonomy" id="2564100"/>
    <lineage>
        <taxon>Bacteria</taxon>
        <taxon>Bacillati</taxon>
        <taxon>Bacillota</taxon>
        <taxon>Bacilli</taxon>
        <taxon>Bacillales</taxon>
        <taxon>Paenibacillaceae</taxon>
        <taxon>Cohnella</taxon>
    </lineage>
</organism>
<dbReference type="InterPro" id="IPR008915">
    <property type="entry name" value="Peptidase_M50"/>
</dbReference>
<dbReference type="GO" id="GO:0008237">
    <property type="term" value="F:metallopeptidase activity"/>
    <property type="evidence" value="ECO:0007669"/>
    <property type="project" value="UniProtKB-KW"/>
</dbReference>
<evidence type="ECO:0000313" key="15">
    <source>
        <dbReference type="Proteomes" id="UP000309673"/>
    </source>
</evidence>
<evidence type="ECO:0000256" key="11">
    <source>
        <dbReference type="ARBA" id="ARBA00023136"/>
    </source>
</evidence>
<evidence type="ECO:0000256" key="1">
    <source>
        <dbReference type="ARBA" id="ARBA00001947"/>
    </source>
</evidence>
<dbReference type="GO" id="GO:0016020">
    <property type="term" value="C:membrane"/>
    <property type="evidence" value="ECO:0007669"/>
    <property type="project" value="UniProtKB-SubCell"/>
</dbReference>
<keyword evidence="11 12" id="KW-0472">Membrane</keyword>
<feature type="transmembrane region" description="Helical" evidence="12">
    <location>
        <begin position="153"/>
        <end position="174"/>
    </location>
</feature>
<keyword evidence="15" id="KW-1185">Reference proteome</keyword>
<proteinExistence type="inferred from homology"/>
<comment type="cofactor">
    <cofactor evidence="1">
        <name>Zn(2+)</name>
        <dbReference type="ChEBI" id="CHEBI:29105"/>
    </cofactor>
</comment>
<evidence type="ECO:0000256" key="2">
    <source>
        <dbReference type="ARBA" id="ARBA00004141"/>
    </source>
</evidence>
<comment type="similarity">
    <text evidence="3">Belongs to the peptidase M50B family.</text>
</comment>
<reference evidence="14 15" key="1">
    <citation type="submission" date="2019-04" db="EMBL/GenBank/DDBJ databases">
        <title>Cohnella sp. nov., isolated from soil.</title>
        <authorList>
            <person name="Kim W."/>
        </authorList>
    </citation>
    <scope>NUCLEOTIDE SEQUENCE [LARGE SCALE GENOMIC DNA]</scope>
    <source>
        <strain evidence="14 15">CAU 1483</strain>
    </source>
</reference>
<evidence type="ECO:0000256" key="5">
    <source>
        <dbReference type="ARBA" id="ARBA00022692"/>
    </source>
</evidence>
<accession>A0A4V5LS17</accession>
<evidence type="ECO:0000313" key="14">
    <source>
        <dbReference type="EMBL" id="TJY41439.1"/>
    </source>
</evidence>
<evidence type="ECO:0000256" key="3">
    <source>
        <dbReference type="ARBA" id="ARBA00007931"/>
    </source>
</evidence>
<dbReference type="RefSeq" id="WP_136778358.1">
    <property type="nucleotide sequence ID" value="NZ_SUPK01000006.1"/>
</dbReference>
<keyword evidence="8" id="KW-0862">Zinc</keyword>
<feature type="transmembrane region" description="Helical" evidence="12">
    <location>
        <begin position="180"/>
        <end position="200"/>
    </location>
</feature>
<comment type="caution">
    <text evidence="14">The sequence shown here is derived from an EMBL/GenBank/DDBJ whole genome shotgun (WGS) entry which is preliminary data.</text>
</comment>
<dbReference type="PANTHER" id="PTHR39188">
    <property type="entry name" value="MEMBRANE-ASSOCIATED ZINC METALLOPROTEASE M50B"/>
    <property type="match status" value="1"/>
</dbReference>
<evidence type="ECO:0000256" key="10">
    <source>
        <dbReference type="ARBA" id="ARBA00023049"/>
    </source>
</evidence>
<dbReference type="EMBL" id="SUPK01000006">
    <property type="protein sequence ID" value="TJY41439.1"/>
    <property type="molecule type" value="Genomic_DNA"/>
</dbReference>
<evidence type="ECO:0000256" key="4">
    <source>
        <dbReference type="ARBA" id="ARBA00022670"/>
    </source>
</evidence>
<evidence type="ECO:0000256" key="7">
    <source>
        <dbReference type="ARBA" id="ARBA00022801"/>
    </source>
</evidence>
<dbReference type="Pfam" id="PF02163">
    <property type="entry name" value="Peptidase_M50"/>
    <property type="match status" value="1"/>
</dbReference>
<keyword evidence="6" id="KW-0479">Metal-binding</keyword>
<name>A0A4V5LS17_9BACL</name>
<keyword evidence="9 12" id="KW-1133">Transmembrane helix</keyword>
<dbReference type="AlphaFoldDB" id="A0A4V5LS17"/>